<dbReference type="GO" id="GO:0015833">
    <property type="term" value="P:peptide transport"/>
    <property type="evidence" value="ECO:0007669"/>
    <property type="project" value="InterPro"/>
</dbReference>
<reference evidence="9 10" key="1">
    <citation type="submission" date="2017-07" db="EMBL/GenBank/DDBJ databases">
        <title>Draft whole genome sequences of clinical Proprionibacteriaceae strains.</title>
        <authorList>
            <person name="Bernier A.-M."/>
            <person name="Bernard K."/>
            <person name="Domingo M.-C."/>
        </authorList>
    </citation>
    <scope>NUCLEOTIDE SEQUENCE [LARGE SCALE GENOMIC DNA]</scope>
    <source>
        <strain evidence="9 10">NML 030167</strain>
    </source>
</reference>
<evidence type="ECO:0000256" key="7">
    <source>
        <dbReference type="ARBA" id="ARBA00023136"/>
    </source>
</evidence>
<sequence>MTDPSPQPLLALDGLTVDIALRRGAVHALRGVDLTVDPGEIIGVVGESGSGKTMTALSIMGLLPSGGRVTDGSITVAGRDITRLTPAESRRIRGTEIGMIFQDPLTSLNPTLKIGNQVAEPLRIHEKANRAEGRDRAIEILRRVGMPRAEKIVDDYPHQLSGGMRQRVMIAMALVCSPKLLIADEPTTALDVTTQRQILDLIDEIRAEFGTAVMLVTHDLGVVAGRADKVAVMYAGRIVESAPAVEIFADPRHQYTRALLGAVPDHRQDRGQRLLSIPGMPPNLARPITGCSFAPRCPAATSECEQDPGEQGTPQHRFFCHHPHARPEQDRRPTPPAVVEVTEGSAATEPAHPAALLRLSEISKIYPAMSGTVLRRRSGEIHAVSDVSLTVARGETLGIVGESGCGKSTLGRMIARLEQPTSGAMEFDGAVVGDRDSAPRSKRLHRRIQLMFQDSYAAMDPRMRVDEILTEPLAIQRIGTARERAAQAGDLLDSVGLARTSLERYPHEFSGGQLQRVGLARALALKPDLVVCDEPVSALDVSVQAQVLNLMRDLQNELGLAYVFISHDLSVVRYMADRIAVMYLGKIVEIGAADQVVTNPLHPYTRALIDAIPSVADIPETDQSVEEQPEIIGEPADARDPGQGCRFAARCPRAQQLCRSTEPPLRGDGHQVACHFPLAEVRGC</sequence>
<dbReference type="InterPro" id="IPR003593">
    <property type="entry name" value="AAA+_ATPase"/>
</dbReference>
<keyword evidence="10" id="KW-1185">Reference proteome</keyword>
<keyword evidence="7" id="KW-0472">Membrane</keyword>
<dbReference type="PROSITE" id="PS50893">
    <property type="entry name" value="ABC_TRANSPORTER_2"/>
    <property type="match status" value="2"/>
</dbReference>
<gene>
    <name evidence="9" type="ORF">CGZ94_03600</name>
</gene>
<dbReference type="GO" id="GO:0016887">
    <property type="term" value="F:ATP hydrolysis activity"/>
    <property type="evidence" value="ECO:0007669"/>
    <property type="project" value="InterPro"/>
</dbReference>
<evidence type="ECO:0000259" key="8">
    <source>
        <dbReference type="PROSITE" id="PS50893"/>
    </source>
</evidence>
<keyword evidence="5" id="KW-0547">Nucleotide-binding</keyword>
<feature type="domain" description="ABC transporter" evidence="8">
    <location>
        <begin position="357"/>
        <end position="609"/>
    </location>
</feature>
<keyword evidence="6 9" id="KW-0067">ATP-binding</keyword>
<evidence type="ECO:0000256" key="6">
    <source>
        <dbReference type="ARBA" id="ARBA00022840"/>
    </source>
</evidence>
<dbReference type="NCBIfam" id="NF007739">
    <property type="entry name" value="PRK10419.1"/>
    <property type="match status" value="2"/>
</dbReference>
<dbReference type="GO" id="GO:0005886">
    <property type="term" value="C:plasma membrane"/>
    <property type="evidence" value="ECO:0007669"/>
    <property type="project" value="UniProtKB-SubCell"/>
</dbReference>
<dbReference type="CDD" id="cd03257">
    <property type="entry name" value="ABC_NikE_OppD_transporters"/>
    <property type="match status" value="2"/>
</dbReference>
<comment type="subcellular location">
    <subcellularLocation>
        <location evidence="1">Cell membrane</location>
        <topology evidence="1">Peripheral membrane protein</topology>
    </subcellularLocation>
</comment>
<evidence type="ECO:0000256" key="4">
    <source>
        <dbReference type="ARBA" id="ARBA00022475"/>
    </source>
</evidence>
<comment type="similarity">
    <text evidence="2">Belongs to the ABC transporter superfamily.</text>
</comment>
<dbReference type="NCBIfam" id="NF008453">
    <property type="entry name" value="PRK11308.1"/>
    <property type="match status" value="2"/>
</dbReference>
<dbReference type="EMBL" id="NMVO01000002">
    <property type="protein sequence ID" value="OYO16727.1"/>
    <property type="molecule type" value="Genomic_DNA"/>
</dbReference>
<evidence type="ECO:0000256" key="3">
    <source>
        <dbReference type="ARBA" id="ARBA00022448"/>
    </source>
</evidence>
<dbReference type="SMART" id="SM00382">
    <property type="entry name" value="AAA"/>
    <property type="match status" value="2"/>
</dbReference>
<evidence type="ECO:0000313" key="9">
    <source>
        <dbReference type="EMBL" id="OYO16727.1"/>
    </source>
</evidence>
<evidence type="ECO:0000256" key="2">
    <source>
        <dbReference type="ARBA" id="ARBA00005417"/>
    </source>
</evidence>
<dbReference type="NCBIfam" id="TIGR01727">
    <property type="entry name" value="oligo_HPY"/>
    <property type="match status" value="2"/>
</dbReference>
<keyword evidence="3" id="KW-0813">Transport</keyword>
<dbReference type="OrthoDB" id="5357528at2"/>
<organism evidence="9 10">
    <name type="scientific">Enemella evansiae</name>
    <dbReference type="NCBI Taxonomy" id="2016499"/>
    <lineage>
        <taxon>Bacteria</taxon>
        <taxon>Bacillati</taxon>
        <taxon>Actinomycetota</taxon>
        <taxon>Actinomycetes</taxon>
        <taxon>Propionibacteriales</taxon>
        <taxon>Propionibacteriaceae</taxon>
        <taxon>Enemella</taxon>
    </lineage>
</organism>
<dbReference type="InterPro" id="IPR017871">
    <property type="entry name" value="ABC_transporter-like_CS"/>
</dbReference>
<dbReference type="RefSeq" id="WP_094404765.1">
    <property type="nucleotide sequence ID" value="NZ_NMVO01000002.1"/>
</dbReference>
<comment type="caution">
    <text evidence="9">The sequence shown here is derived from an EMBL/GenBank/DDBJ whole genome shotgun (WGS) entry which is preliminary data.</text>
</comment>
<evidence type="ECO:0000256" key="5">
    <source>
        <dbReference type="ARBA" id="ARBA00022741"/>
    </source>
</evidence>
<keyword evidence="4" id="KW-1003">Cell membrane</keyword>
<accession>A0A255GLL8</accession>
<proteinExistence type="inferred from homology"/>
<dbReference type="Pfam" id="PF00005">
    <property type="entry name" value="ABC_tran"/>
    <property type="match status" value="2"/>
</dbReference>
<dbReference type="InterPro" id="IPR050388">
    <property type="entry name" value="ABC_Ni/Peptide_Import"/>
</dbReference>
<protein>
    <submittedName>
        <fullName evidence="9">Dipeptide ABC transporter ATP-binding protein</fullName>
    </submittedName>
</protein>
<evidence type="ECO:0000256" key="1">
    <source>
        <dbReference type="ARBA" id="ARBA00004202"/>
    </source>
</evidence>
<dbReference type="PROSITE" id="PS00211">
    <property type="entry name" value="ABC_TRANSPORTER_1"/>
    <property type="match status" value="2"/>
</dbReference>
<dbReference type="PANTHER" id="PTHR43297">
    <property type="entry name" value="OLIGOPEPTIDE TRANSPORT ATP-BINDING PROTEIN APPD"/>
    <property type="match status" value="1"/>
</dbReference>
<feature type="domain" description="ABC transporter" evidence="8">
    <location>
        <begin position="10"/>
        <end position="260"/>
    </location>
</feature>
<dbReference type="SUPFAM" id="SSF52540">
    <property type="entry name" value="P-loop containing nucleoside triphosphate hydrolases"/>
    <property type="match status" value="2"/>
</dbReference>
<dbReference type="FunFam" id="3.40.50.300:FF:000016">
    <property type="entry name" value="Oligopeptide ABC transporter ATP-binding component"/>
    <property type="match status" value="2"/>
</dbReference>
<dbReference type="PANTHER" id="PTHR43297:SF2">
    <property type="entry name" value="DIPEPTIDE TRANSPORT ATP-BINDING PROTEIN DPPD"/>
    <property type="match status" value="1"/>
</dbReference>
<dbReference type="GO" id="GO:0005524">
    <property type="term" value="F:ATP binding"/>
    <property type="evidence" value="ECO:0007669"/>
    <property type="project" value="UniProtKB-KW"/>
</dbReference>
<dbReference type="AlphaFoldDB" id="A0A255GLL8"/>
<dbReference type="Gene3D" id="3.40.50.300">
    <property type="entry name" value="P-loop containing nucleotide triphosphate hydrolases"/>
    <property type="match status" value="2"/>
</dbReference>
<dbReference type="Proteomes" id="UP000215896">
    <property type="component" value="Unassembled WGS sequence"/>
</dbReference>
<name>A0A255GLL8_9ACTN</name>
<dbReference type="InterPro" id="IPR027417">
    <property type="entry name" value="P-loop_NTPase"/>
</dbReference>
<dbReference type="Pfam" id="PF08352">
    <property type="entry name" value="oligo_HPY"/>
    <property type="match status" value="2"/>
</dbReference>
<evidence type="ECO:0000313" key="10">
    <source>
        <dbReference type="Proteomes" id="UP000215896"/>
    </source>
</evidence>
<dbReference type="InterPro" id="IPR003439">
    <property type="entry name" value="ABC_transporter-like_ATP-bd"/>
</dbReference>
<dbReference type="InterPro" id="IPR013563">
    <property type="entry name" value="Oligopep_ABC_C"/>
</dbReference>